<dbReference type="EMBL" id="JACHXK010000001">
    <property type="protein sequence ID" value="MBB3108100.1"/>
    <property type="molecule type" value="Genomic_DNA"/>
</dbReference>
<name>A0A7W5FKF4_9BACL</name>
<dbReference type="SUPFAM" id="SSF52540">
    <property type="entry name" value="P-loop containing nucleoside triphosphate hydrolases"/>
    <property type="match status" value="1"/>
</dbReference>
<evidence type="ECO:0000313" key="1">
    <source>
        <dbReference type="EMBL" id="MBB3108100.1"/>
    </source>
</evidence>
<protein>
    <submittedName>
        <fullName evidence="1">Uncharacterized protein</fullName>
    </submittedName>
</protein>
<keyword evidence="2" id="KW-1185">Reference proteome</keyword>
<dbReference type="RefSeq" id="WP_183595885.1">
    <property type="nucleotide sequence ID" value="NZ_JACHXK010000001.1"/>
</dbReference>
<evidence type="ECO:0000313" key="2">
    <source>
        <dbReference type="Proteomes" id="UP000570361"/>
    </source>
</evidence>
<accession>A0A7W5FKF4</accession>
<proteinExistence type="predicted"/>
<reference evidence="1 2" key="1">
    <citation type="submission" date="2020-08" db="EMBL/GenBank/DDBJ databases">
        <title>Genomic Encyclopedia of Type Strains, Phase III (KMG-III): the genomes of soil and plant-associated and newly described type strains.</title>
        <authorList>
            <person name="Whitman W."/>
        </authorList>
    </citation>
    <scope>NUCLEOTIDE SEQUENCE [LARGE SCALE GENOMIC DNA]</scope>
    <source>
        <strain evidence="1 2">CECT 5862</strain>
    </source>
</reference>
<dbReference type="Proteomes" id="UP000570361">
    <property type="component" value="Unassembled WGS sequence"/>
</dbReference>
<dbReference type="InterPro" id="IPR027417">
    <property type="entry name" value="P-loop_NTPase"/>
</dbReference>
<sequence length="1266" mass="142029">MLDITGNDIAALNDSDLRSLIGLLCEAELRSAGIPTAGVTWGGHQNASDGGIDVRVDLTTSLHNDGFIPRSKTGFQVKKPDMPKAAINKEMRSENQLKQVIKELADNNGAYIIVSSQGSTADSVLRNRKTAMQAAVSDYTNANLLKVDFYDRERVASWVRTHPSLILWVRHKIGRPIQGWKTYGNWANCPGGIEEAYLTDGHVRLHSTSRGISEGISVTEGINELRSVLSQPKSAVRLVGLSGVGKTRLVQSLFDERFGEMPLNSTQVFYTDMSDSPHPDPRTFTEMLIALQKPITLVVDNCTPELHRRLTSVCSATGSLISLLTVEYDVRDDQPEETEVFRLEPASNELIEKLIIRRFTHISQVGARIIAEFAGGNARIAIALARTVERGENITQLRDHDLFERLFQQRNDSNHRLLKSAEICSLVYSFDIRIDEDESKELKLLGSIIDLSARELYENVSELKRRDLIQQRSHWRAVLPHAVANRLAGRALQDIPSKVITDAFLYGGSERLLKSFSRRLGYLHNSTVAREIAREWLSESGLLGNIMNLNELGIALLKNITPVEPSSTLSLIEGAVGKENSDVFFSRKNAYFSDFTRLLRSIAYDPILFERAVLLLCRFALSESSNENSNSIRKLLKSLFYITLSGTHATPEQRLNIISALLESNSEEKIEIGFSLLSAALEASHFSSSHGFEFGAHARDYGWSPRNRTDINQWFNTFLNYLVPLASSDNSLAAKLRGLLSIKFRGLWTRAKMYNELELAARNIVAKHSWNEGWAAVKSTKSFDSERMEPDVTARLDNLAKILAPTTLIENARLYTLSGTNNALNVIDIIEDESDSAKDYSKASKIARSLGQEISSQLDLLDELLPELLGSEGIRIFDFGQGLSEGSRSPIIIWNKMLMALYSIPDAKRNYQLFRGFLNGISKTNYEASETLLNEAVTDPLLSKVFPYIQTSVDINEKGIERLKQALELSSAPIGAYQCLAYGKTLDGINDKDFCDLLRMVASKNEGYNVAIAILTMRIHGEENVSDVLTSLGQELLVQYPFTDNNVIRRDYELAKIVECCFSSEDAKEKARIVANKIAVGLRNYNIYPSDFDDVLKALASTHPIVFLDIFLEERETNHRIARLFLEEIYSSSSPMSVINDDVILSWGGVKPDIRYPNLASAIVPYRNIGQGIEWTPLAMTLIMKAPDQMLVLNQLKQCFRPSSWEGSRAEIMQSFVPLLVQLQKHEDPIVSQWAIQEEKTFSEEISSVHKWELAHEGERNERFEW</sequence>
<dbReference type="AlphaFoldDB" id="A0A7W5FKF4"/>
<gene>
    <name evidence="1" type="ORF">FHS18_000128</name>
</gene>
<comment type="caution">
    <text evidence="1">The sequence shown here is derived from an EMBL/GenBank/DDBJ whole genome shotgun (WGS) entry which is preliminary data.</text>
</comment>
<organism evidence="1 2">
    <name type="scientific">Paenibacillus phyllosphaerae</name>
    <dbReference type="NCBI Taxonomy" id="274593"/>
    <lineage>
        <taxon>Bacteria</taxon>
        <taxon>Bacillati</taxon>
        <taxon>Bacillota</taxon>
        <taxon>Bacilli</taxon>
        <taxon>Bacillales</taxon>
        <taxon>Paenibacillaceae</taxon>
        <taxon>Paenibacillus</taxon>
    </lineage>
</organism>